<accession>A0A8H4A200</accession>
<name>A0A8H4A200_GIGMA</name>
<keyword evidence="2" id="KW-0472">Membrane</keyword>
<dbReference type="AlphaFoldDB" id="A0A8H4A200"/>
<keyword evidence="4" id="KW-1185">Reference proteome</keyword>
<protein>
    <submittedName>
        <fullName evidence="3">Uncharacterized protein</fullName>
    </submittedName>
</protein>
<feature type="non-terminal residue" evidence="3">
    <location>
        <position position="1"/>
    </location>
</feature>
<feature type="region of interest" description="Disordered" evidence="1">
    <location>
        <begin position="94"/>
        <end position="115"/>
    </location>
</feature>
<organism evidence="3 4">
    <name type="scientific">Gigaspora margarita</name>
    <dbReference type="NCBI Taxonomy" id="4874"/>
    <lineage>
        <taxon>Eukaryota</taxon>
        <taxon>Fungi</taxon>
        <taxon>Fungi incertae sedis</taxon>
        <taxon>Mucoromycota</taxon>
        <taxon>Glomeromycotina</taxon>
        <taxon>Glomeromycetes</taxon>
        <taxon>Diversisporales</taxon>
        <taxon>Gigasporaceae</taxon>
        <taxon>Gigaspora</taxon>
    </lineage>
</organism>
<reference evidence="3 4" key="1">
    <citation type="journal article" date="2019" name="Environ. Microbiol.">
        <title>At the nexus of three kingdoms: the genome of the mycorrhizal fungus Gigaspora margarita provides insights into plant, endobacterial and fungal interactions.</title>
        <authorList>
            <person name="Venice F."/>
            <person name="Ghignone S."/>
            <person name="Salvioli di Fossalunga A."/>
            <person name="Amselem J."/>
            <person name="Novero M."/>
            <person name="Xianan X."/>
            <person name="Sedzielewska Toro K."/>
            <person name="Morin E."/>
            <person name="Lipzen A."/>
            <person name="Grigoriev I.V."/>
            <person name="Henrissat B."/>
            <person name="Martin F.M."/>
            <person name="Bonfante P."/>
        </authorList>
    </citation>
    <scope>NUCLEOTIDE SEQUENCE [LARGE SCALE GENOMIC DNA]</scope>
    <source>
        <strain evidence="3 4">BEG34</strain>
    </source>
</reference>
<feature type="transmembrane region" description="Helical" evidence="2">
    <location>
        <begin position="125"/>
        <end position="145"/>
    </location>
</feature>
<gene>
    <name evidence="3" type="ORF">F8M41_010884</name>
</gene>
<evidence type="ECO:0000256" key="2">
    <source>
        <dbReference type="SAM" id="Phobius"/>
    </source>
</evidence>
<dbReference type="OrthoDB" id="2438998at2759"/>
<dbReference type="Proteomes" id="UP000439903">
    <property type="component" value="Unassembled WGS sequence"/>
</dbReference>
<keyword evidence="2" id="KW-0812">Transmembrane</keyword>
<evidence type="ECO:0000313" key="4">
    <source>
        <dbReference type="Proteomes" id="UP000439903"/>
    </source>
</evidence>
<proteinExistence type="predicted"/>
<comment type="caution">
    <text evidence="3">The sequence shown here is derived from an EMBL/GenBank/DDBJ whole genome shotgun (WGS) entry which is preliminary data.</text>
</comment>
<dbReference type="EMBL" id="WTPW01002250">
    <property type="protein sequence ID" value="KAF0389749.1"/>
    <property type="molecule type" value="Genomic_DNA"/>
</dbReference>
<evidence type="ECO:0000256" key="1">
    <source>
        <dbReference type="SAM" id="MobiDB-lite"/>
    </source>
</evidence>
<sequence>IVFNTPQNIQTGTTIVISWTFSGIQPTRAELGIMNSQTSAITVIDSNVDLTKQSENWIVFVGPGSYRLYIMDGTSYSYTYSNLFTVSNSGSKNNPTQVNYPPPSTQSDPSVTSQGNSISEIKSKLFIAAPIIFVIVIGVIICFYMKRRNSTNGGGVNVYGNNNYVTQTHY</sequence>
<keyword evidence="2" id="KW-1133">Transmembrane helix</keyword>
<evidence type="ECO:0000313" key="3">
    <source>
        <dbReference type="EMBL" id="KAF0389749.1"/>
    </source>
</evidence>